<keyword evidence="2" id="KW-1185">Reference proteome</keyword>
<dbReference type="EMBL" id="KV449209">
    <property type="protein sequence ID" value="OAX31861.1"/>
    <property type="molecule type" value="Genomic_DNA"/>
</dbReference>
<feature type="non-terminal residue" evidence="1">
    <location>
        <position position="1"/>
    </location>
</feature>
<dbReference type="OrthoDB" id="2986975at2759"/>
<evidence type="ECO:0000313" key="1">
    <source>
        <dbReference type="EMBL" id="OAX31861.1"/>
    </source>
</evidence>
<protein>
    <submittedName>
        <fullName evidence="1">Uncharacterized protein</fullName>
    </submittedName>
</protein>
<proteinExistence type="predicted"/>
<name>A0A1B7MGY0_9AGAM</name>
<accession>A0A1B7MGY0</accession>
<sequence length="67" mass="7465">ITPAYGFTDYRSQGQIVSHTIIDIGTPPTGGLTLLNVYVALSRRRGQDNIRLLRDFDENASLRVFAN</sequence>
<dbReference type="InParanoid" id="A0A1B7MGY0"/>
<gene>
    <name evidence="1" type="ORF">K503DRAFT_703014</name>
</gene>
<dbReference type="AlphaFoldDB" id="A0A1B7MGY0"/>
<evidence type="ECO:0000313" key="2">
    <source>
        <dbReference type="Proteomes" id="UP000092154"/>
    </source>
</evidence>
<reference evidence="1 2" key="1">
    <citation type="submission" date="2016-06" db="EMBL/GenBank/DDBJ databases">
        <title>Comparative genomics of the ectomycorrhizal sister species Rhizopogon vinicolor and Rhizopogon vesiculosus (Basidiomycota: Boletales) reveals a divergence of the mating type B locus.</title>
        <authorList>
            <consortium name="DOE Joint Genome Institute"/>
            <person name="Mujic A.B."/>
            <person name="Kuo A."/>
            <person name="Tritt A."/>
            <person name="Lipzen A."/>
            <person name="Chen C."/>
            <person name="Johnson J."/>
            <person name="Sharma A."/>
            <person name="Barry K."/>
            <person name="Grigoriev I.V."/>
            <person name="Spatafora J.W."/>
        </authorList>
    </citation>
    <scope>NUCLEOTIDE SEQUENCE [LARGE SCALE GENOMIC DNA]</scope>
    <source>
        <strain evidence="1 2">AM-OR11-026</strain>
    </source>
</reference>
<dbReference type="Proteomes" id="UP000092154">
    <property type="component" value="Unassembled WGS sequence"/>
</dbReference>
<organism evidence="1 2">
    <name type="scientific">Rhizopogon vinicolor AM-OR11-026</name>
    <dbReference type="NCBI Taxonomy" id="1314800"/>
    <lineage>
        <taxon>Eukaryota</taxon>
        <taxon>Fungi</taxon>
        <taxon>Dikarya</taxon>
        <taxon>Basidiomycota</taxon>
        <taxon>Agaricomycotina</taxon>
        <taxon>Agaricomycetes</taxon>
        <taxon>Agaricomycetidae</taxon>
        <taxon>Boletales</taxon>
        <taxon>Suillineae</taxon>
        <taxon>Rhizopogonaceae</taxon>
        <taxon>Rhizopogon</taxon>
    </lineage>
</organism>